<dbReference type="AlphaFoldDB" id="A0A0K8S424"/>
<accession>A0A0K8S424</accession>
<feature type="non-terminal residue" evidence="2">
    <location>
        <position position="190"/>
    </location>
</feature>
<evidence type="ECO:0000313" key="2">
    <source>
        <dbReference type="EMBL" id="JAG48031.1"/>
    </source>
</evidence>
<organism evidence="2">
    <name type="scientific">Lygus hesperus</name>
    <name type="common">Western plant bug</name>
    <dbReference type="NCBI Taxonomy" id="30085"/>
    <lineage>
        <taxon>Eukaryota</taxon>
        <taxon>Metazoa</taxon>
        <taxon>Ecdysozoa</taxon>
        <taxon>Arthropoda</taxon>
        <taxon>Hexapoda</taxon>
        <taxon>Insecta</taxon>
        <taxon>Pterygota</taxon>
        <taxon>Neoptera</taxon>
        <taxon>Paraneoptera</taxon>
        <taxon>Hemiptera</taxon>
        <taxon>Heteroptera</taxon>
        <taxon>Panheteroptera</taxon>
        <taxon>Cimicomorpha</taxon>
        <taxon>Miridae</taxon>
        <taxon>Mirini</taxon>
        <taxon>Lygus</taxon>
    </lineage>
</organism>
<feature type="non-terminal residue" evidence="2">
    <location>
        <position position="1"/>
    </location>
</feature>
<name>A0A0K8S424_LYGHE</name>
<reference evidence="2" key="1">
    <citation type="submission" date="2014-09" db="EMBL/GenBank/DDBJ databases">
        <authorList>
            <person name="Magalhaes I.L.F."/>
            <person name="Oliveira U."/>
            <person name="Santos F.R."/>
            <person name="Vidigal T.H.D.A."/>
            <person name="Brescovit A.D."/>
            <person name="Santos A.J."/>
        </authorList>
    </citation>
    <scope>NUCLEOTIDE SEQUENCE</scope>
</reference>
<feature type="region of interest" description="Disordered" evidence="1">
    <location>
        <begin position="1"/>
        <end position="190"/>
    </location>
</feature>
<sequence length="190" mass="20432">AGKTQSSGSVKLRRKMKAGTKNDPDQSLTIDRLEDYSPVTKGDTHLFQTPEYPMDVELGSEEENETPLSTGMPPNEVDTMGDGKDTQQADTSIPSSVEIPIGRRNSVPSELATPPQEGERNSNTGDTRSTPSPNTSQHGRKLDTISRVGDMRPSNISGRPPVSEPAPDTGSMRPPEGNTQSQRAVPHRAA</sequence>
<proteinExistence type="predicted"/>
<protein>
    <submittedName>
        <fullName evidence="2">Uncharacterized protein</fullName>
    </submittedName>
</protein>
<dbReference type="EMBL" id="GBRD01017796">
    <property type="protein sequence ID" value="JAG48031.1"/>
    <property type="molecule type" value="Transcribed_RNA"/>
</dbReference>
<feature type="compositionally biased region" description="Polar residues" evidence="1">
    <location>
        <begin position="121"/>
        <end position="137"/>
    </location>
</feature>
<evidence type="ECO:0000256" key="1">
    <source>
        <dbReference type="SAM" id="MobiDB-lite"/>
    </source>
</evidence>